<organism evidence="1 2">
    <name type="scientific">Vigna angularis var. angularis</name>
    <dbReference type="NCBI Taxonomy" id="157739"/>
    <lineage>
        <taxon>Eukaryota</taxon>
        <taxon>Viridiplantae</taxon>
        <taxon>Streptophyta</taxon>
        <taxon>Embryophyta</taxon>
        <taxon>Tracheophyta</taxon>
        <taxon>Spermatophyta</taxon>
        <taxon>Magnoliopsida</taxon>
        <taxon>eudicotyledons</taxon>
        <taxon>Gunneridae</taxon>
        <taxon>Pentapetalae</taxon>
        <taxon>rosids</taxon>
        <taxon>fabids</taxon>
        <taxon>Fabales</taxon>
        <taxon>Fabaceae</taxon>
        <taxon>Papilionoideae</taxon>
        <taxon>50 kb inversion clade</taxon>
        <taxon>NPAAA clade</taxon>
        <taxon>indigoferoid/millettioid clade</taxon>
        <taxon>Phaseoleae</taxon>
        <taxon>Vigna</taxon>
    </lineage>
</organism>
<gene>
    <name evidence="1" type="primary">Vigan.09G041800</name>
    <name evidence="1" type="ORF">VIGAN_09041800</name>
</gene>
<evidence type="ECO:0000313" key="1">
    <source>
        <dbReference type="EMBL" id="BAT97069.1"/>
    </source>
</evidence>
<dbReference type="EMBL" id="AP015042">
    <property type="protein sequence ID" value="BAT97069.1"/>
    <property type="molecule type" value="Genomic_DNA"/>
</dbReference>
<accession>A0A0S3SW35</accession>
<reference evidence="1 2" key="1">
    <citation type="journal article" date="2015" name="Sci. Rep.">
        <title>The power of single molecule real-time sequencing technology in the de novo assembly of a eukaryotic genome.</title>
        <authorList>
            <person name="Sakai H."/>
            <person name="Naito K."/>
            <person name="Ogiso-Tanaka E."/>
            <person name="Takahashi Y."/>
            <person name="Iseki K."/>
            <person name="Muto C."/>
            <person name="Satou K."/>
            <person name="Teruya K."/>
            <person name="Shiroma A."/>
            <person name="Shimoji M."/>
            <person name="Hirano T."/>
            <person name="Itoh T."/>
            <person name="Kaga A."/>
            <person name="Tomooka N."/>
        </authorList>
    </citation>
    <scope>NUCLEOTIDE SEQUENCE [LARGE SCALE GENOMIC DNA]</scope>
    <source>
        <strain evidence="2">cv. Shumari</strain>
    </source>
</reference>
<protein>
    <submittedName>
        <fullName evidence="1">Uncharacterized protein</fullName>
    </submittedName>
</protein>
<name>A0A0S3SW35_PHAAN</name>
<proteinExistence type="predicted"/>
<keyword evidence="2" id="KW-1185">Reference proteome</keyword>
<sequence length="190" mass="21854">MCRKPNERCNNKRNKHHPYIHHAIVSSSLKEKYSRYKEINKVKRNKLAALAVCLLQVCDSSGFNNQTQSAYFFQLSGHETSHTSTFLPFSSHVVCTPCIFSVCRIMEVEENTRALQREVPERAPHNSKPWSLFVLLCILSQEKHSLLLPRIHGPRDFSKHATPLAINKWQLDFQILLGPNQCFLCLLLAV</sequence>
<dbReference type="Proteomes" id="UP000291084">
    <property type="component" value="Chromosome 9"/>
</dbReference>
<dbReference type="AlphaFoldDB" id="A0A0S3SW35"/>
<evidence type="ECO:0000313" key="2">
    <source>
        <dbReference type="Proteomes" id="UP000291084"/>
    </source>
</evidence>